<evidence type="ECO:0000313" key="4">
    <source>
        <dbReference type="Proteomes" id="UP000290921"/>
    </source>
</evidence>
<proteinExistence type="inferred from homology"/>
<organism evidence="3 4">
    <name type="scientific">Clostridium tetani</name>
    <dbReference type="NCBI Taxonomy" id="1513"/>
    <lineage>
        <taxon>Bacteria</taxon>
        <taxon>Bacillati</taxon>
        <taxon>Bacillota</taxon>
        <taxon>Clostridia</taxon>
        <taxon>Eubacteriales</taxon>
        <taxon>Clostridiaceae</taxon>
        <taxon>Clostridium</taxon>
    </lineage>
</organism>
<dbReference type="GO" id="GO:0004812">
    <property type="term" value="F:aminoacyl-tRNA ligase activity"/>
    <property type="evidence" value="ECO:0007669"/>
    <property type="project" value="UniProtKB-KW"/>
</dbReference>
<dbReference type="PANTHER" id="PTHR31423:SF3">
    <property type="entry name" value="PROLYL-TRNA SYNTHETASE ASSOCIATED DOMAIN-CONTAINING PROTEIN 1-RELATED"/>
    <property type="match status" value="1"/>
</dbReference>
<keyword evidence="3" id="KW-0030">Aminoacyl-tRNA synthetase</keyword>
<dbReference type="AlphaFoldDB" id="A0A4Q0VAJ8"/>
<evidence type="ECO:0000313" key="3">
    <source>
        <dbReference type="EMBL" id="RXI45333.1"/>
    </source>
</evidence>
<keyword evidence="3" id="KW-0436">Ligase</keyword>
<feature type="domain" description="YbaK/aminoacyl-tRNA synthetase-associated" evidence="2">
    <location>
        <begin position="37"/>
        <end position="162"/>
    </location>
</feature>
<protein>
    <submittedName>
        <fullName evidence="3">Prolyl-tRNA synthetase associated domain-containing protein</fullName>
    </submittedName>
</protein>
<dbReference type="CDD" id="cd04335">
    <property type="entry name" value="PrdX_deacylase"/>
    <property type="match status" value="1"/>
</dbReference>
<dbReference type="EMBL" id="QMAP01000013">
    <property type="protein sequence ID" value="RXI45333.1"/>
    <property type="molecule type" value="Genomic_DNA"/>
</dbReference>
<accession>A0A4Q0VAJ8</accession>
<evidence type="ECO:0000256" key="1">
    <source>
        <dbReference type="ARBA" id="ARBA00010201"/>
    </source>
</evidence>
<dbReference type="SUPFAM" id="SSF55826">
    <property type="entry name" value="YbaK/ProRS associated domain"/>
    <property type="match status" value="1"/>
</dbReference>
<dbReference type="InterPro" id="IPR007214">
    <property type="entry name" value="YbaK/aa-tRNA-synth-assoc-dom"/>
</dbReference>
<evidence type="ECO:0000259" key="2">
    <source>
        <dbReference type="Pfam" id="PF04073"/>
    </source>
</evidence>
<dbReference type="Gene3D" id="3.90.960.10">
    <property type="entry name" value="YbaK/aminoacyl-tRNA synthetase-associated domain"/>
    <property type="match status" value="1"/>
</dbReference>
<name>A0A4Q0VAJ8_CLOTA</name>
<sequence>MEGFTSINYGGNKTMESKQEIINLLNTSNLEYEVISHEAVFTIDEMLALNLPKAKFVAKNLFVRDDKKRNYFLFVVREEKMVNLKQIRERINSRPLSFASKSDLYQYLSLPKGAVTPFGVINDKTHNVKVYIDADFKHSLIGVHPNENTATVWLKTKDLVDLIKQHGNQVEYIDF</sequence>
<gene>
    <name evidence="3" type="ORF">DP130_11995</name>
</gene>
<dbReference type="GO" id="GO:0002161">
    <property type="term" value="F:aminoacyl-tRNA deacylase activity"/>
    <property type="evidence" value="ECO:0007669"/>
    <property type="project" value="InterPro"/>
</dbReference>
<comment type="caution">
    <text evidence="3">The sequence shown here is derived from an EMBL/GenBank/DDBJ whole genome shotgun (WGS) entry which is preliminary data.</text>
</comment>
<dbReference type="InterPro" id="IPR040285">
    <property type="entry name" value="ProX/PRXD1"/>
</dbReference>
<dbReference type="PANTHER" id="PTHR31423">
    <property type="entry name" value="YBAK DOMAIN-CONTAINING PROTEIN"/>
    <property type="match status" value="1"/>
</dbReference>
<dbReference type="Proteomes" id="UP000290921">
    <property type="component" value="Unassembled WGS sequence"/>
</dbReference>
<dbReference type="InterPro" id="IPR036754">
    <property type="entry name" value="YbaK/aa-tRNA-synt-asso_dom_sf"/>
</dbReference>
<comment type="similarity">
    <text evidence="1">Belongs to the PRORSD1 family.</text>
</comment>
<dbReference type="Pfam" id="PF04073">
    <property type="entry name" value="tRNA_edit"/>
    <property type="match status" value="1"/>
</dbReference>
<reference evidence="3 4" key="1">
    <citation type="submission" date="2018-06" db="EMBL/GenBank/DDBJ databases">
        <title>Genome conservation of Clostridium tetani.</title>
        <authorList>
            <person name="Bruggemann H."/>
            <person name="Popoff M.R."/>
        </authorList>
    </citation>
    <scope>NUCLEOTIDE SEQUENCE [LARGE SCALE GENOMIC DNA]</scope>
    <source>
        <strain evidence="3 4">2017.061</strain>
    </source>
</reference>